<organism evidence="1 2">
    <name type="scientific">Caenorhabditis tropicalis</name>
    <dbReference type="NCBI Taxonomy" id="1561998"/>
    <lineage>
        <taxon>Eukaryota</taxon>
        <taxon>Metazoa</taxon>
        <taxon>Ecdysozoa</taxon>
        <taxon>Nematoda</taxon>
        <taxon>Chromadorea</taxon>
        <taxon>Rhabditida</taxon>
        <taxon>Rhabditina</taxon>
        <taxon>Rhabditomorpha</taxon>
        <taxon>Rhabditoidea</taxon>
        <taxon>Rhabditidae</taxon>
        <taxon>Peloderinae</taxon>
        <taxon>Caenorhabditis</taxon>
    </lineage>
</organism>
<dbReference type="WBParaSite" id="Csp11.Scaffold630.g19242.t1">
    <property type="protein sequence ID" value="Csp11.Scaffold630.g19242.t1"/>
    <property type="gene ID" value="Csp11.Scaffold630.g19242"/>
</dbReference>
<sequence length="82" mass="9862">MDLLRLPLLVLIDVFKNMNFKEKGTVRRIDNNWIELKRRDGSEFFINPFGPSIRFYNKKAYLKKVREDEEYALARQLGNLRV</sequence>
<keyword evidence="1" id="KW-1185">Reference proteome</keyword>
<proteinExistence type="predicted"/>
<protein>
    <submittedName>
        <fullName evidence="2">F-box domain-containing protein</fullName>
    </submittedName>
</protein>
<dbReference type="AlphaFoldDB" id="A0A1I7UTN9"/>
<evidence type="ECO:0000313" key="2">
    <source>
        <dbReference type="WBParaSite" id="Csp11.Scaffold630.g19242.t1"/>
    </source>
</evidence>
<evidence type="ECO:0000313" key="1">
    <source>
        <dbReference type="Proteomes" id="UP000095282"/>
    </source>
</evidence>
<accession>A0A1I7UTN9</accession>
<dbReference type="Proteomes" id="UP000095282">
    <property type="component" value="Unplaced"/>
</dbReference>
<name>A0A1I7UTN9_9PELO</name>
<reference evidence="2" key="1">
    <citation type="submission" date="2016-11" db="UniProtKB">
        <authorList>
            <consortium name="WormBaseParasite"/>
        </authorList>
    </citation>
    <scope>IDENTIFICATION</scope>
</reference>